<dbReference type="InterPro" id="IPR027417">
    <property type="entry name" value="P-loop_NTPase"/>
</dbReference>
<gene>
    <name evidence="3" type="ORF">G3I58_21495</name>
</gene>
<protein>
    <submittedName>
        <fullName evidence="3">AAA family ATPase</fullName>
    </submittedName>
</protein>
<dbReference type="InterPro" id="IPR051396">
    <property type="entry name" value="Bact_Antivir_Def_Nuclease"/>
</dbReference>
<proteinExistence type="predicted"/>
<evidence type="ECO:0000259" key="2">
    <source>
        <dbReference type="Pfam" id="PF13175"/>
    </source>
</evidence>
<evidence type="ECO:0000256" key="1">
    <source>
        <dbReference type="SAM" id="MobiDB-lite"/>
    </source>
</evidence>
<organism evidence="3 4">
    <name type="scientific">Streptomyces anulatus</name>
    <name type="common">Streptomyces chrysomallus</name>
    <dbReference type="NCBI Taxonomy" id="1892"/>
    <lineage>
        <taxon>Bacteria</taxon>
        <taxon>Bacillati</taxon>
        <taxon>Actinomycetota</taxon>
        <taxon>Actinomycetes</taxon>
        <taxon>Kitasatosporales</taxon>
        <taxon>Streptomycetaceae</taxon>
        <taxon>Streptomyces</taxon>
    </lineage>
</organism>
<reference evidence="3 4" key="1">
    <citation type="submission" date="2020-01" db="EMBL/GenBank/DDBJ databases">
        <title>Insect and environment-associated Actinomycetes.</title>
        <authorList>
            <person name="Currrie C."/>
            <person name="Chevrette M."/>
            <person name="Carlson C."/>
            <person name="Stubbendieck R."/>
            <person name="Wendt-Pienkowski E."/>
        </authorList>
    </citation>
    <scope>NUCLEOTIDE SEQUENCE [LARGE SCALE GENOMIC DNA]</scope>
    <source>
        <strain evidence="3 4">SID7903</strain>
    </source>
</reference>
<dbReference type="InterPro" id="IPR041685">
    <property type="entry name" value="AAA_GajA/Old/RecF-like"/>
</dbReference>
<evidence type="ECO:0000313" key="3">
    <source>
        <dbReference type="EMBL" id="NEC00531.1"/>
    </source>
</evidence>
<dbReference type="AlphaFoldDB" id="A0A7K3REG6"/>
<sequence>MVCHLPSRFSVLIGANGAGKTTLTDALYLAHPGSRFPVLPRYGSATLAPEDSNRTIEVAYKLADSLAEEGRLGRQLHTVGHQRLGEVAERWGVTLSRRLGSVTAKVHAAHGRSLDLDPFKLIYLPAWRHPLDELARREARILVELLRAEQQRLSGTRNLVGLRARASELLERLAKESIIDAVEARIRDHMTDLSAGVSPQWPYIRGQVIDDTYLARVLELMLAVLEGRTFARPLEVSGLGYVNLLHIAVTLAAIPDSTELPQDAVWSQLDASDLQPLTEEEEIQQAVRNLEQAQADADSEEDSFFGAKPFHATVVIEEPEAHLHPQLQHALVRYLRRTVTKRPELQVILSSHATDIITSCAPEELVVVRRTEKGRVCRTVADVVPVEHREVTLRKARLHLDASRSAGLFADRLVLVEGVTDAAVLREFGRAWAGRDTLKHAFIDALSIVHMGWKVGQWPVHLLATRGSELCTKLAILVDSDLAFDSEERKKPGWLPDHDPSVVEAFVSHPTLEPSITGGNELLIAEALREVGLDEENVTAQTVYELFRSAKKGKDKEPSIKAGRGSSKKGEFSLAVAGLLSAANEASLGEAADPPKVPEHMQRLFDFLYPSDPAEEGTPTKNLDPFETLVEPDWLIADGGRDADHLPITDVEDFFWPGDEEDPEWTDEIACEPDPTAPEADAPPWDALQSRRPPLGAWPTAALRVTDYE</sequence>
<dbReference type="EMBL" id="JAAGMS010000238">
    <property type="protein sequence ID" value="NEC00531.1"/>
    <property type="molecule type" value="Genomic_DNA"/>
</dbReference>
<feature type="compositionally biased region" description="Low complexity" evidence="1">
    <location>
        <begin position="672"/>
        <end position="687"/>
    </location>
</feature>
<accession>A0A7K3REG6</accession>
<dbReference type="Proteomes" id="UP000470951">
    <property type="component" value="Unassembled WGS sequence"/>
</dbReference>
<feature type="region of interest" description="Disordered" evidence="1">
    <location>
        <begin position="671"/>
        <end position="709"/>
    </location>
</feature>
<evidence type="ECO:0000313" key="4">
    <source>
        <dbReference type="Proteomes" id="UP000470951"/>
    </source>
</evidence>
<dbReference type="PANTHER" id="PTHR43581">
    <property type="entry name" value="ATP/GTP PHOSPHATASE"/>
    <property type="match status" value="1"/>
</dbReference>
<dbReference type="RefSeq" id="WP_164222032.1">
    <property type="nucleotide sequence ID" value="NZ_JAAGMS010000238.1"/>
</dbReference>
<dbReference type="PANTHER" id="PTHR43581:SF4">
    <property type="entry name" value="ATP_GTP PHOSPHATASE"/>
    <property type="match status" value="1"/>
</dbReference>
<dbReference type="Pfam" id="PF13175">
    <property type="entry name" value="AAA_15"/>
    <property type="match status" value="1"/>
</dbReference>
<dbReference type="Gene3D" id="3.40.50.300">
    <property type="entry name" value="P-loop containing nucleotide triphosphate hydrolases"/>
    <property type="match status" value="2"/>
</dbReference>
<name>A0A7K3REG6_STRAQ</name>
<comment type="caution">
    <text evidence="3">The sequence shown here is derived from an EMBL/GenBank/DDBJ whole genome shotgun (WGS) entry which is preliminary data.</text>
</comment>
<feature type="domain" description="Endonuclease GajA/Old nuclease/RecF-like AAA" evidence="2">
    <location>
        <begin position="312"/>
        <end position="357"/>
    </location>
</feature>
<dbReference type="SUPFAM" id="SSF52540">
    <property type="entry name" value="P-loop containing nucleoside triphosphate hydrolases"/>
    <property type="match status" value="1"/>
</dbReference>